<dbReference type="Pfam" id="PF07849">
    <property type="entry name" value="DUF1641"/>
    <property type="match status" value="1"/>
</dbReference>
<dbReference type="Proteomes" id="UP000240569">
    <property type="component" value="Unassembled WGS sequence"/>
</dbReference>
<dbReference type="EMBL" id="NEXD01000013">
    <property type="protein sequence ID" value="PSN86085.1"/>
    <property type="molecule type" value="Genomic_DNA"/>
</dbReference>
<name>A0A2R6AI77_9ARCH</name>
<evidence type="ECO:0008006" key="3">
    <source>
        <dbReference type="Google" id="ProtNLM"/>
    </source>
</evidence>
<protein>
    <recommendedName>
        <fullName evidence="3">DUF1641 domain-containing protein</fullName>
    </recommendedName>
</protein>
<evidence type="ECO:0000313" key="1">
    <source>
        <dbReference type="EMBL" id="PSN86085.1"/>
    </source>
</evidence>
<evidence type="ECO:0000313" key="2">
    <source>
        <dbReference type="Proteomes" id="UP000240569"/>
    </source>
</evidence>
<dbReference type="InterPro" id="IPR012440">
    <property type="entry name" value="DUF1641"/>
</dbReference>
<reference evidence="1 2" key="1">
    <citation type="submission" date="2017-04" db="EMBL/GenBank/DDBJ databases">
        <title>Novel microbial lineages endemic to geothermal iron-oxide mats fill important gaps in the evolutionary history of Archaea.</title>
        <authorList>
            <person name="Jay Z.J."/>
            <person name="Beam J.P."/>
            <person name="Dlakic M."/>
            <person name="Rusch D.B."/>
            <person name="Kozubal M.A."/>
            <person name="Inskeep W.P."/>
        </authorList>
    </citation>
    <scope>NUCLEOTIDE SEQUENCE [LARGE SCALE GENOMIC DNA]</scope>
    <source>
        <strain evidence="1">BE_D</strain>
    </source>
</reference>
<gene>
    <name evidence="1" type="ORF">B9Q02_03660</name>
</gene>
<proteinExistence type="predicted"/>
<organism evidence="1 2">
    <name type="scientific">Candidatus Marsarchaeota G1 archaeon BE_D</name>
    <dbReference type="NCBI Taxonomy" id="1978156"/>
    <lineage>
        <taxon>Archaea</taxon>
        <taxon>Candidatus Marsarchaeota</taxon>
        <taxon>Candidatus Marsarchaeota group 1</taxon>
    </lineage>
</organism>
<accession>A0A2R6AI77</accession>
<sequence>MSVDDQTVEPLLKISRIASELDSLGVFDFVLEFLKDEKSLSEVIDFFLKNTDKLQRITELMNLVLDEKRFDALKTILKDVELLKHTFSEEELSSFLLKAKQLIDTAQMLAPLFSSLSKEELSTLVDLLKAFLSVKNVQPVKGIRGLLRALSDEEVAKGLGVFVEFLRILGKKMLN</sequence>
<dbReference type="AlphaFoldDB" id="A0A2R6AI77"/>
<comment type="caution">
    <text evidence="1">The sequence shown here is derived from an EMBL/GenBank/DDBJ whole genome shotgun (WGS) entry which is preliminary data.</text>
</comment>